<dbReference type="RefSeq" id="WP_041379860.1">
    <property type="nucleotide sequence ID" value="NZ_CAWPGE010000043.1"/>
</dbReference>
<dbReference type="KEGG" id="plum:A4R40_00990"/>
<dbReference type="AlphaFoldDB" id="A0A6L9JVM6"/>
<dbReference type="Proteomes" id="UP000479300">
    <property type="component" value="Unassembled WGS sequence"/>
</dbReference>
<reference evidence="1 2" key="1">
    <citation type="submission" date="2019-12" db="EMBL/GenBank/DDBJ databases">
        <title>Engineering Photorhabdus to improve their lethality against agricultural pests.</title>
        <authorList>
            <person name="Machado R.A.R."/>
        </authorList>
    </citation>
    <scope>NUCLEOTIDE SEQUENCE [LARGE SCALE GENOMIC DNA]</scope>
    <source>
        <strain evidence="1 2">EN01</strain>
    </source>
</reference>
<protein>
    <submittedName>
        <fullName evidence="1">Uncharacterized protein</fullName>
    </submittedName>
</protein>
<evidence type="ECO:0000313" key="1">
    <source>
        <dbReference type="EMBL" id="NDL40712.1"/>
    </source>
</evidence>
<proteinExistence type="predicted"/>
<organism evidence="1 2">
    <name type="scientific">Photorhabdus laumondii subsp. laumondii</name>
    <name type="common">Photorhabdus luminescens subsp. laumondii</name>
    <dbReference type="NCBI Taxonomy" id="141679"/>
    <lineage>
        <taxon>Bacteria</taxon>
        <taxon>Pseudomonadati</taxon>
        <taxon>Pseudomonadota</taxon>
        <taxon>Gammaproteobacteria</taxon>
        <taxon>Enterobacterales</taxon>
        <taxon>Morganellaceae</taxon>
        <taxon>Photorhabdus</taxon>
    </lineage>
</organism>
<accession>A0A6L9JVM6</accession>
<gene>
    <name evidence="1" type="ORF">GPY51_18580</name>
</gene>
<sequence length="97" mass="10759">MLFSTLFAIKEEVYANNGWVLLAMPSASLVSTSWSMQLLQQAAETFDKHVPVLCTTLGTPFTALWALPQKTASMGEYDIPYGFQDGSRRQGRESPRA</sequence>
<evidence type="ECO:0000313" key="2">
    <source>
        <dbReference type="Proteomes" id="UP000479300"/>
    </source>
</evidence>
<comment type="caution">
    <text evidence="1">The sequence shown here is derived from an EMBL/GenBank/DDBJ whole genome shotgun (WGS) entry which is preliminary data.</text>
</comment>
<name>A0A6L9JVM6_PHOLM</name>
<dbReference type="GeneID" id="48846500"/>
<dbReference type="EMBL" id="WSFA01000053">
    <property type="protein sequence ID" value="NDL40712.1"/>
    <property type="molecule type" value="Genomic_DNA"/>
</dbReference>